<evidence type="ECO:0000256" key="6">
    <source>
        <dbReference type="ARBA" id="ARBA00022989"/>
    </source>
</evidence>
<dbReference type="SUPFAM" id="SSF103473">
    <property type="entry name" value="MFS general substrate transporter"/>
    <property type="match status" value="1"/>
</dbReference>
<keyword evidence="4" id="KW-1003">Cell membrane</keyword>
<feature type="transmembrane region" description="Helical" evidence="9">
    <location>
        <begin position="225"/>
        <end position="244"/>
    </location>
</feature>
<dbReference type="EMBL" id="CP035758">
    <property type="protein sequence ID" value="QBD75099.1"/>
    <property type="molecule type" value="Genomic_DNA"/>
</dbReference>
<feature type="transmembrane region" description="Helical" evidence="9">
    <location>
        <begin position="130"/>
        <end position="151"/>
    </location>
</feature>
<feature type="transmembrane region" description="Helical" evidence="9">
    <location>
        <begin position="316"/>
        <end position="339"/>
    </location>
</feature>
<organism evidence="11 12">
    <name type="scientific">Ktedonosporobacter rubrisoli</name>
    <dbReference type="NCBI Taxonomy" id="2509675"/>
    <lineage>
        <taxon>Bacteria</taxon>
        <taxon>Bacillati</taxon>
        <taxon>Chloroflexota</taxon>
        <taxon>Ktedonobacteria</taxon>
        <taxon>Ktedonobacterales</taxon>
        <taxon>Ktedonosporobacteraceae</taxon>
        <taxon>Ktedonosporobacter</taxon>
    </lineage>
</organism>
<evidence type="ECO:0000256" key="3">
    <source>
        <dbReference type="ARBA" id="ARBA00022448"/>
    </source>
</evidence>
<evidence type="ECO:0000313" key="12">
    <source>
        <dbReference type="Proteomes" id="UP000290365"/>
    </source>
</evidence>
<feature type="transmembrane region" description="Helical" evidence="9">
    <location>
        <begin position="452"/>
        <end position="471"/>
    </location>
</feature>
<keyword evidence="7 9" id="KW-0472">Membrane</keyword>
<feature type="transmembrane region" description="Helical" evidence="9">
    <location>
        <begin position="191"/>
        <end position="213"/>
    </location>
</feature>
<dbReference type="Gene3D" id="1.20.1250.20">
    <property type="entry name" value="MFS general substrate transporter like domains"/>
    <property type="match status" value="1"/>
</dbReference>
<dbReference type="InterPro" id="IPR020846">
    <property type="entry name" value="MFS_dom"/>
</dbReference>
<feature type="compositionally biased region" description="Basic and acidic residues" evidence="8">
    <location>
        <begin position="568"/>
        <end position="579"/>
    </location>
</feature>
<feature type="domain" description="Major facilitator superfamily (MFS) profile" evidence="10">
    <location>
        <begin position="39"/>
        <end position="570"/>
    </location>
</feature>
<accession>A0A4P6JJ34</accession>
<feature type="transmembrane region" description="Helical" evidence="9">
    <location>
        <begin position="37"/>
        <end position="57"/>
    </location>
</feature>
<evidence type="ECO:0000256" key="4">
    <source>
        <dbReference type="ARBA" id="ARBA00022475"/>
    </source>
</evidence>
<keyword evidence="12" id="KW-1185">Reference proteome</keyword>
<evidence type="ECO:0000256" key="9">
    <source>
        <dbReference type="SAM" id="Phobius"/>
    </source>
</evidence>
<dbReference type="AlphaFoldDB" id="A0A4P6JJ34"/>
<keyword evidence="3" id="KW-0813">Transport</keyword>
<dbReference type="OrthoDB" id="146360at2"/>
<feature type="transmembrane region" description="Helical" evidence="9">
    <location>
        <begin position="105"/>
        <end position="124"/>
    </location>
</feature>
<dbReference type="Proteomes" id="UP000290365">
    <property type="component" value="Chromosome"/>
</dbReference>
<dbReference type="PANTHER" id="PTHR42718:SF9">
    <property type="entry name" value="MAJOR FACILITATOR SUPERFAMILY MULTIDRUG TRANSPORTER MFSC"/>
    <property type="match status" value="1"/>
</dbReference>
<keyword evidence="6 9" id="KW-1133">Transmembrane helix</keyword>
<reference evidence="11 12" key="1">
    <citation type="submission" date="2019-01" db="EMBL/GenBank/DDBJ databases">
        <title>Ktedonosporobacter rubrisoli SCAWS-G2.</title>
        <authorList>
            <person name="Huang Y."/>
            <person name="Yan B."/>
        </authorList>
    </citation>
    <scope>NUCLEOTIDE SEQUENCE [LARGE SCALE GENOMIC DNA]</scope>
    <source>
        <strain evidence="11 12">SCAWS-G2</strain>
    </source>
</reference>
<dbReference type="Pfam" id="PF07690">
    <property type="entry name" value="MFS_1"/>
    <property type="match status" value="1"/>
</dbReference>
<feature type="transmembrane region" description="Helical" evidence="9">
    <location>
        <begin position="163"/>
        <end position="185"/>
    </location>
</feature>
<feature type="transmembrane region" description="Helical" evidence="9">
    <location>
        <begin position="351"/>
        <end position="372"/>
    </location>
</feature>
<name>A0A4P6JJ34_KTERU</name>
<feature type="transmembrane region" description="Helical" evidence="9">
    <location>
        <begin position="264"/>
        <end position="291"/>
    </location>
</feature>
<evidence type="ECO:0000259" key="10">
    <source>
        <dbReference type="PROSITE" id="PS50850"/>
    </source>
</evidence>
<dbReference type="GO" id="GO:0022857">
    <property type="term" value="F:transmembrane transporter activity"/>
    <property type="evidence" value="ECO:0007669"/>
    <property type="project" value="InterPro"/>
</dbReference>
<evidence type="ECO:0000256" key="5">
    <source>
        <dbReference type="ARBA" id="ARBA00022692"/>
    </source>
</evidence>
<dbReference type="InterPro" id="IPR004638">
    <property type="entry name" value="EmrB-like"/>
</dbReference>
<feature type="transmembrane region" description="Helical" evidence="9">
    <location>
        <begin position="405"/>
        <end position="431"/>
    </location>
</feature>
<sequence>MGSVVSHDRPYISERTALVNTHEAAFPVESRPSGRQWLSLLILSLSLAITVLDSTVVNVTLPAMRNQFGATLSDLEWVSASYSVVFGAFIITWGRLSDSLGRRRIFVAGVVCFIIGSACVSFAPNISIVLIGRVIQGMGAAMASPAALSLLSASFSGRSRDIAFGVWGATAGIAGAIGPLLGGWFATAVSWQWAFLINIPIGAVVIIGSFLWLDESRDEQQKLSLDVPGILLVSLGLAAAILGLTEGQTYGWFVPKETFSIGSFSWPVGGISFSCALLVGAVIALGAFVWYEQLLLKRGQDPLFNFSLLHYPGFRFGLFTVAVVNLGEFGILFFMSIYLQSARGLTAFETGLVFLPFALGSFITAPLAGVLAARFGPKWVVALGMLVETIAIFLISLFIEPTTPILVFAPIFLLYGLGLGLAIVQLTSVVLSDIPPRHYGAGSGANNTLQQVGAAIGVAVLGVVLASSLSATATAEVSKSAIIPAGFKPSIEQAFDAGAVGGRGGDIHIANPGSGSSSPATSLPPALLEKTIKDIYDLAATSGTRNAARVAALFVLLGAFSSLLIPGQRKEQKEEKEPLQKSVKGVLTREP</sequence>
<evidence type="ECO:0000256" key="1">
    <source>
        <dbReference type="ARBA" id="ARBA00004651"/>
    </source>
</evidence>
<evidence type="ECO:0000313" key="11">
    <source>
        <dbReference type="EMBL" id="QBD75099.1"/>
    </source>
</evidence>
<dbReference type="GO" id="GO:0005886">
    <property type="term" value="C:plasma membrane"/>
    <property type="evidence" value="ECO:0007669"/>
    <property type="project" value="UniProtKB-SubCell"/>
</dbReference>
<dbReference type="KEGG" id="kbs:EPA93_03450"/>
<dbReference type="InterPro" id="IPR011701">
    <property type="entry name" value="MFS"/>
</dbReference>
<evidence type="ECO:0000256" key="7">
    <source>
        <dbReference type="ARBA" id="ARBA00023136"/>
    </source>
</evidence>
<feature type="region of interest" description="Disordered" evidence="8">
    <location>
        <begin position="567"/>
        <end position="591"/>
    </location>
</feature>
<feature type="transmembrane region" description="Helical" evidence="9">
    <location>
        <begin position="379"/>
        <end position="399"/>
    </location>
</feature>
<dbReference type="PRINTS" id="PR01036">
    <property type="entry name" value="TCRTETB"/>
</dbReference>
<comment type="similarity">
    <text evidence="2">Belongs to the major facilitator superfamily. EmrB family.</text>
</comment>
<dbReference type="InterPro" id="IPR036259">
    <property type="entry name" value="MFS_trans_sf"/>
</dbReference>
<comment type="subcellular location">
    <subcellularLocation>
        <location evidence="1">Cell membrane</location>
        <topology evidence="1">Multi-pass membrane protein</topology>
    </subcellularLocation>
</comment>
<dbReference type="CDD" id="cd17321">
    <property type="entry name" value="MFS_MMR_MDR_like"/>
    <property type="match status" value="1"/>
</dbReference>
<keyword evidence="5 9" id="KW-0812">Transmembrane</keyword>
<feature type="transmembrane region" description="Helical" evidence="9">
    <location>
        <begin position="547"/>
        <end position="566"/>
    </location>
</feature>
<feature type="transmembrane region" description="Helical" evidence="9">
    <location>
        <begin position="77"/>
        <end position="93"/>
    </location>
</feature>
<dbReference type="NCBIfam" id="TIGR00711">
    <property type="entry name" value="efflux_EmrB"/>
    <property type="match status" value="1"/>
</dbReference>
<proteinExistence type="inferred from homology"/>
<gene>
    <name evidence="11" type="ORF">EPA93_03450</name>
</gene>
<dbReference type="PANTHER" id="PTHR42718">
    <property type="entry name" value="MAJOR FACILITATOR SUPERFAMILY MULTIDRUG TRANSPORTER MFSC"/>
    <property type="match status" value="1"/>
</dbReference>
<evidence type="ECO:0000256" key="8">
    <source>
        <dbReference type="SAM" id="MobiDB-lite"/>
    </source>
</evidence>
<dbReference type="PROSITE" id="PS50850">
    <property type="entry name" value="MFS"/>
    <property type="match status" value="1"/>
</dbReference>
<evidence type="ECO:0000256" key="2">
    <source>
        <dbReference type="ARBA" id="ARBA00008537"/>
    </source>
</evidence>
<protein>
    <submittedName>
        <fullName evidence="11">DHA2 family efflux MFS transporter permease subunit</fullName>
    </submittedName>
</protein>
<dbReference type="Gene3D" id="1.20.1720.10">
    <property type="entry name" value="Multidrug resistance protein D"/>
    <property type="match status" value="1"/>
</dbReference>